<name>A0ABR7M4S5_9BACT</name>
<organism evidence="3 4">
    <name type="scientific">Flavihumibacter stibioxidans</name>
    <dbReference type="NCBI Taxonomy" id="1834163"/>
    <lineage>
        <taxon>Bacteria</taxon>
        <taxon>Pseudomonadati</taxon>
        <taxon>Bacteroidota</taxon>
        <taxon>Chitinophagia</taxon>
        <taxon>Chitinophagales</taxon>
        <taxon>Chitinophagaceae</taxon>
        <taxon>Flavihumibacter</taxon>
    </lineage>
</organism>
<dbReference type="Pfam" id="PF00892">
    <property type="entry name" value="EamA"/>
    <property type="match status" value="1"/>
</dbReference>
<dbReference type="Proteomes" id="UP000765802">
    <property type="component" value="Unassembled WGS sequence"/>
</dbReference>
<keyword evidence="1" id="KW-0812">Transmembrane</keyword>
<dbReference type="RefSeq" id="WP_187255022.1">
    <property type="nucleotide sequence ID" value="NZ_JBHULF010000006.1"/>
</dbReference>
<feature type="transmembrane region" description="Helical" evidence="1">
    <location>
        <begin position="103"/>
        <end position="136"/>
    </location>
</feature>
<feature type="domain" description="EamA" evidence="2">
    <location>
        <begin position="2"/>
        <end position="136"/>
    </location>
</feature>
<accession>A0ABR7M4S5</accession>
<proteinExistence type="predicted"/>
<evidence type="ECO:0000256" key="1">
    <source>
        <dbReference type="SAM" id="Phobius"/>
    </source>
</evidence>
<gene>
    <name evidence="3" type="ORF">BC349_01695</name>
</gene>
<keyword evidence="1" id="KW-1133">Transmembrane helix</keyword>
<comment type="caution">
    <text evidence="3">The sequence shown here is derived from an EMBL/GenBank/DDBJ whole genome shotgun (WGS) entry which is preliminary data.</text>
</comment>
<protein>
    <recommendedName>
        <fullName evidence="2">EamA domain-containing protein</fullName>
    </recommendedName>
</protein>
<dbReference type="PANTHER" id="PTHR22911:SF137">
    <property type="entry name" value="SOLUTE CARRIER FAMILY 35 MEMBER G2-RELATED"/>
    <property type="match status" value="1"/>
</dbReference>
<dbReference type="Gene3D" id="1.10.3730.20">
    <property type="match status" value="1"/>
</dbReference>
<dbReference type="InterPro" id="IPR037185">
    <property type="entry name" value="EmrE-like"/>
</dbReference>
<feature type="transmembrane region" description="Helical" evidence="1">
    <location>
        <begin position="64"/>
        <end position="83"/>
    </location>
</feature>
<dbReference type="EMBL" id="MBUA01000001">
    <property type="protein sequence ID" value="MBC6489666.1"/>
    <property type="molecule type" value="Genomic_DNA"/>
</dbReference>
<keyword evidence="4" id="KW-1185">Reference proteome</keyword>
<sequence length="137" mass="14504">MWWFYALLSALFASLTAIFAKVGIAGVNSNLATAIRTIIILIVAWGIVLARGETKGIAALSKQNIIFLIISGIATGLSWIFYFKALQIGKVSQVAPVDKLSVALTIILSVIFLGEALTIKTAIGAVLIIAGTFVLIL</sequence>
<evidence type="ECO:0000313" key="4">
    <source>
        <dbReference type="Proteomes" id="UP000765802"/>
    </source>
</evidence>
<dbReference type="SUPFAM" id="SSF103481">
    <property type="entry name" value="Multidrug resistance efflux transporter EmrE"/>
    <property type="match status" value="1"/>
</dbReference>
<feature type="transmembrane region" description="Helical" evidence="1">
    <location>
        <begin position="30"/>
        <end position="52"/>
    </location>
</feature>
<reference evidence="3 4" key="1">
    <citation type="submission" date="2016-07" db="EMBL/GenBank/DDBJ databases">
        <title>Genome analysis of Flavihumibacter stibioxidans YS-17.</title>
        <authorList>
            <person name="Shi K."/>
            <person name="Han Y."/>
            <person name="Wang G."/>
        </authorList>
    </citation>
    <scope>NUCLEOTIDE SEQUENCE [LARGE SCALE GENOMIC DNA]</scope>
    <source>
        <strain evidence="3 4">YS-17</strain>
    </source>
</reference>
<keyword evidence="1" id="KW-0472">Membrane</keyword>
<dbReference type="PANTHER" id="PTHR22911">
    <property type="entry name" value="ACYL-MALONYL CONDENSING ENZYME-RELATED"/>
    <property type="match status" value="1"/>
</dbReference>
<dbReference type="InterPro" id="IPR000620">
    <property type="entry name" value="EamA_dom"/>
</dbReference>
<evidence type="ECO:0000313" key="3">
    <source>
        <dbReference type="EMBL" id="MBC6489666.1"/>
    </source>
</evidence>
<evidence type="ECO:0000259" key="2">
    <source>
        <dbReference type="Pfam" id="PF00892"/>
    </source>
</evidence>